<dbReference type="RefSeq" id="WP_131722355.1">
    <property type="nucleotide sequence ID" value="NZ_JYNX01000087.1"/>
</dbReference>
<evidence type="ECO:0000256" key="1">
    <source>
        <dbReference type="SAM" id="MobiDB-lite"/>
    </source>
</evidence>
<organism evidence="2 3">
    <name type="scientific">Mycolicibacterium chubuense</name>
    <name type="common">Mycobacterium chubuense</name>
    <dbReference type="NCBI Taxonomy" id="1800"/>
    <lineage>
        <taxon>Bacteria</taxon>
        <taxon>Bacillati</taxon>
        <taxon>Actinomycetota</taxon>
        <taxon>Actinomycetes</taxon>
        <taxon>Mycobacteriales</taxon>
        <taxon>Mycobacteriaceae</taxon>
        <taxon>Mycolicibacterium</taxon>
    </lineage>
</organism>
<reference evidence="2 3" key="1">
    <citation type="journal article" date="2015" name="Genome Biol. Evol.">
        <title>Characterization of Three Mycobacterium spp. with Potential Use in Bioremediation by Genome Sequencing and Comparative Genomics.</title>
        <authorList>
            <person name="Das S."/>
            <person name="Pettersson B.M."/>
            <person name="Behra P.R."/>
            <person name="Ramesh M."/>
            <person name="Dasgupta S."/>
            <person name="Bhattacharya A."/>
            <person name="Kirsebom L.A."/>
        </authorList>
    </citation>
    <scope>NUCLEOTIDE SEQUENCE [LARGE SCALE GENOMIC DNA]</scope>
    <source>
        <strain evidence="2 3">DSM 44219</strain>
    </source>
</reference>
<feature type="region of interest" description="Disordered" evidence="1">
    <location>
        <begin position="336"/>
        <end position="376"/>
    </location>
</feature>
<feature type="compositionally biased region" description="Pro residues" evidence="1">
    <location>
        <begin position="357"/>
        <end position="368"/>
    </location>
</feature>
<name>A0A0J6VJW5_MYCCU</name>
<accession>A0A0J6VJW5</accession>
<sequence length="376" mass="40079">MTPTLSQIQNWDVEHLSQAGTFWRNTAEVWDSAFTRVHREIRSPRQTTWIGAGADAALVRLERDHATVCVAVQKLIDAATSATASAENLAAAQKSVLLAVGEAEAEGFSVGEDLSVTARDATAMFPAEFYARTAQAESFAVLIQKRVFALLTLDAETGRQISSAAEHLKAVLALRASPNSEVDRTSSIQLIDNRTFVEGPVYPEPGIEPGTGGPGPIATAGAIREAVKDLPSGTRSNYLEVRDQEQLRRFADWVTRGATDYQSPNPYRGGQPMYQLPDGTVVSQGASVKHGLTMDIKLADGTKFKIHVNSATGGEINMPRAMAAAPVRPPQVRVPEPLLRPGLPLVGPPQFVDPGGPGAPPSVLPAVPPLIDSSEP</sequence>
<gene>
    <name evidence="2" type="ORF">MCHUDSM44219_05429</name>
</gene>
<evidence type="ECO:0000313" key="3">
    <source>
        <dbReference type="Proteomes" id="UP000036176"/>
    </source>
</evidence>
<dbReference type="AlphaFoldDB" id="A0A0J6VJW5"/>
<dbReference type="OrthoDB" id="4964680at2"/>
<dbReference type="PATRIC" id="fig|1800.3.peg.5467"/>
<comment type="caution">
    <text evidence="2">The sequence shown here is derived from an EMBL/GenBank/DDBJ whole genome shotgun (WGS) entry which is preliminary data.</text>
</comment>
<proteinExistence type="predicted"/>
<feature type="compositionally biased region" description="Low complexity" evidence="1">
    <location>
        <begin position="336"/>
        <end position="349"/>
    </location>
</feature>
<protein>
    <submittedName>
        <fullName evidence="2">Uncharacterized protein</fullName>
    </submittedName>
</protein>
<evidence type="ECO:0000313" key="2">
    <source>
        <dbReference type="EMBL" id="KMO69877.1"/>
    </source>
</evidence>
<dbReference type="Proteomes" id="UP000036176">
    <property type="component" value="Unassembled WGS sequence"/>
</dbReference>
<keyword evidence="3" id="KW-1185">Reference proteome</keyword>
<dbReference type="EMBL" id="JYNX01000087">
    <property type="protein sequence ID" value="KMO69877.1"/>
    <property type="molecule type" value="Genomic_DNA"/>
</dbReference>